<proteinExistence type="predicted"/>
<dbReference type="InterPro" id="IPR027417">
    <property type="entry name" value="P-loop_NTPase"/>
</dbReference>
<evidence type="ECO:0000259" key="3">
    <source>
        <dbReference type="Pfam" id="PF00176"/>
    </source>
</evidence>
<gene>
    <name evidence="4" type="ORF">RIB2604_02004310</name>
</gene>
<dbReference type="EMBL" id="BCWF01000020">
    <property type="protein sequence ID" value="GAT25852.1"/>
    <property type="molecule type" value="Genomic_DNA"/>
</dbReference>
<evidence type="ECO:0000313" key="4">
    <source>
        <dbReference type="EMBL" id="GAT25852.1"/>
    </source>
</evidence>
<accession>A0A146FKG8</accession>
<evidence type="ECO:0000313" key="5">
    <source>
        <dbReference type="Proteomes" id="UP000075230"/>
    </source>
</evidence>
<feature type="domain" description="SNF2 N-terminal" evidence="3">
    <location>
        <begin position="17"/>
        <end position="78"/>
    </location>
</feature>
<reference evidence="5" key="2">
    <citation type="submission" date="2016-02" db="EMBL/GenBank/DDBJ databases">
        <title>Genome sequencing of Aspergillus luchuensis NBRC 4314.</title>
        <authorList>
            <person name="Yamada O."/>
        </authorList>
    </citation>
    <scope>NUCLEOTIDE SEQUENCE [LARGE SCALE GENOMIC DNA]</scope>
    <source>
        <strain evidence="5">RIB 2604</strain>
    </source>
</reference>
<dbReference type="VEuPathDB" id="FungiDB:ASPFODRAFT_32129"/>
<name>A0A146FKG8_ASPKA</name>
<evidence type="ECO:0000256" key="2">
    <source>
        <dbReference type="ARBA" id="ARBA00022840"/>
    </source>
</evidence>
<protein>
    <recommendedName>
        <fullName evidence="3">SNF2 N-terminal domain-containing protein</fullName>
    </recommendedName>
</protein>
<sequence length="210" mass="23650">MRSASSWPRDLSGIFGTLVIDEAHTLRNRNTAQWTAAHAINAKSTTLATATPLFNSFKDFGALYPSLIPSSNESTRYYVDPKLNPFLIQFFYFMMYRCRKTDSTPAYPTSHLGPLENPSKANIGFEEKGPGKSELGLCISLAYADRYSALKHWVLYLGWQQARYLHEPKNKISHESPIWRYAQACEELAVRFCDPTGPAITGRSGLLLSF</sequence>
<keyword evidence="2" id="KW-0067">ATP-binding</keyword>
<comment type="caution">
    <text evidence="4">The sequence shown here is derived from an EMBL/GenBank/DDBJ whole genome shotgun (WGS) entry which is preliminary data.</text>
</comment>
<dbReference type="InterPro" id="IPR000330">
    <property type="entry name" value="SNF2_N"/>
</dbReference>
<dbReference type="GO" id="GO:0005524">
    <property type="term" value="F:ATP binding"/>
    <property type="evidence" value="ECO:0007669"/>
    <property type="project" value="InterPro"/>
</dbReference>
<reference evidence="4 5" key="1">
    <citation type="journal article" date="2016" name="DNA Res.">
        <title>Genome sequence of Aspergillus luchuensis NBRC 4314.</title>
        <authorList>
            <person name="Yamada O."/>
            <person name="Machida M."/>
            <person name="Hosoyama A."/>
            <person name="Goto M."/>
            <person name="Takahashi T."/>
            <person name="Futagami T."/>
            <person name="Yamagata Y."/>
            <person name="Takeuchi M."/>
            <person name="Kobayashi T."/>
            <person name="Koike H."/>
            <person name="Abe K."/>
            <person name="Asai K."/>
            <person name="Arita M."/>
            <person name="Fujita N."/>
            <person name="Fukuda K."/>
            <person name="Higa K."/>
            <person name="Horikawa H."/>
            <person name="Ishikawa T."/>
            <person name="Jinno K."/>
            <person name="Kato Y."/>
            <person name="Kirimura K."/>
            <person name="Mizutani O."/>
            <person name="Nakasone K."/>
            <person name="Sano M."/>
            <person name="Shiraishi Y."/>
            <person name="Tsukahara M."/>
            <person name="Gomi K."/>
        </authorList>
    </citation>
    <scope>NUCLEOTIDE SEQUENCE [LARGE SCALE GENOMIC DNA]</scope>
    <source>
        <strain evidence="4 5">RIB 2604</strain>
    </source>
</reference>
<dbReference type="Proteomes" id="UP000075230">
    <property type="component" value="Unassembled WGS sequence"/>
</dbReference>
<dbReference type="InterPro" id="IPR038718">
    <property type="entry name" value="SNF2-like_sf"/>
</dbReference>
<dbReference type="AlphaFoldDB" id="A0A146FKG8"/>
<dbReference type="Gene3D" id="3.40.50.10810">
    <property type="entry name" value="Tandem AAA-ATPase domain"/>
    <property type="match status" value="1"/>
</dbReference>
<keyword evidence="1" id="KW-0547">Nucleotide-binding</keyword>
<dbReference type="Pfam" id="PF00176">
    <property type="entry name" value="SNF2-rel_dom"/>
    <property type="match status" value="1"/>
</dbReference>
<organism evidence="4 5">
    <name type="scientific">Aspergillus kawachii</name>
    <name type="common">White koji mold</name>
    <name type="synonym">Aspergillus awamori var. kawachi</name>
    <dbReference type="NCBI Taxonomy" id="1069201"/>
    <lineage>
        <taxon>Eukaryota</taxon>
        <taxon>Fungi</taxon>
        <taxon>Dikarya</taxon>
        <taxon>Ascomycota</taxon>
        <taxon>Pezizomycotina</taxon>
        <taxon>Eurotiomycetes</taxon>
        <taxon>Eurotiomycetidae</taxon>
        <taxon>Eurotiales</taxon>
        <taxon>Aspergillaceae</taxon>
        <taxon>Aspergillus</taxon>
        <taxon>Aspergillus subgen. Circumdati</taxon>
    </lineage>
</organism>
<evidence type="ECO:0000256" key="1">
    <source>
        <dbReference type="ARBA" id="ARBA00022741"/>
    </source>
</evidence>
<dbReference type="SUPFAM" id="SSF52540">
    <property type="entry name" value="P-loop containing nucleoside triphosphate hydrolases"/>
    <property type="match status" value="1"/>
</dbReference>